<reference evidence="4" key="1">
    <citation type="journal article" date="2019" name="Int. J. Syst. Evol. Microbiol.">
        <title>The Global Catalogue of Microorganisms (GCM) 10K type strain sequencing project: providing services to taxonomists for standard genome sequencing and annotation.</title>
        <authorList>
            <consortium name="The Broad Institute Genomics Platform"/>
            <consortium name="The Broad Institute Genome Sequencing Center for Infectious Disease"/>
            <person name="Wu L."/>
            <person name="Ma J."/>
        </authorList>
    </citation>
    <scope>NUCLEOTIDE SEQUENCE [LARGE SCALE GENOMIC DNA]</scope>
    <source>
        <strain evidence="4">JCM 17342</strain>
    </source>
</reference>
<feature type="domain" description="SpoVT-AbrB" evidence="2">
    <location>
        <begin position="3"/>
        <end position="49"/>
    </location>
</feature>
<evidence type="ECO:0000256" key="1">
    <source>
        <dbReference type="PROSITE-ProRule" id="PRU01076"/>
    </source>
</evidence>
<accession>A0ABP7RCD8</accession>
<organism evidence="3 4">
    <name type="scientific">Allokutzneria multivorans</name>
    <dbReference type="NCBI Taxonomy" id="1142134"/>
    <lineage>
        <taxon>Bacteria</taxon>
        <taxon>Bacillati</taxon>
        <taxon>Actinomycetota</taxon>
        <taxon>Actinomycetes</taxon>
        <taxon>Pseudonocardiales</taxon>
        <taxon>Pseudonocardiaceae</taxon>
        <taxon>Allokutzneria</taxon>
    </lineage>
</organism>
<evidence type="ECO:0000313" key="3">
    <source>
        <dbReference type="EMBL" id="GAA3995650.1"/>
    </source>
</evidence>
<proteinExistence type="predicted"/>
<protein>
    <recommendedName>
        <fullName evidence="2">SpoVT-AbrB domain-containing protein</fullName>
    </recommendedName>
</protein>
<name>A0ABP7RCD8_9PSEU</name>
<dbReference type="InterPro" id="IPR007159">
    <property type="entry name" value="SpoVT-AbrB_dom"/>
</dbReference>
<evidence type="ECO:0000313" key="4">
    <source>
        <dbReference type="Proteomes" id="UP001501747"/>
    </source>
</evidence>
<evidence type="ECO:0000259" key="2">
    <source>
        <dbReference type="PROSITE" id="PS51740"/>
    </source>
</evidence>
<dbReference type="RefSeq" id="WP_344871898.1">
    <property type="nucleotide sequence ID" value="NZ_BAABAL010000005.1"/>
</dbReference>
<sequence length="86" mass="9350">MTSYRLVLDAKRRPTLPAQLLRDAELPEAKELVARVVGPGRIVLEDPRAALGRLQAAVAEGKRAKGVDASMESALLESRAEDAERE</sequence>
<dbReference type="EMBL" id="BAABAL010000005">
    <property type="protein sequence ID" value="GAA3995650.1"/>
    <property type="molecule type" value="Genomic_DNA"/>
</dbReference>
<keyword evidence="4" id="KW-1185">Reference proteome</keyword>
<comment type="caution">
    <text evidence="3">The sequence shown here is derived from an EMBL/GenBank/DDBJ whole genome shotgun (WGS) entry which is preliminary data.</text>
</comment>
<gene>
    <name evidence="3" type="ORF">GCM10022247_14400</name>
</gene>
<dbReference type="Proteomes" id="UP001501747">
    <property type="component" value="Unassembled WGS sequence"/>
</dbReference>
<dbReference type="PROSITE" id="PS51740">
    <property type="entry name" value="SPOVT_ABRB"/>
    <property type="match status" value="1"/>
</dbReference>
<keyword evidence="1" id="KW-0238">DNA-binding</keyword>